<evidence type="ECO:0000313" key="1">
    <source>
        <dbReference type="EMBL" id="GLS25186.1"/>
    </source>
</evidence>
<keyword evidence="2" id="KW-1185">Reference proteome</keyword>
<reference evidence="1 2" key="1">
    <citation type="journal article" date="2014" name="Int. J. Syst. Evol. Microbiol.">
        <title>Complete genome sequence of Corynebacterium casei LMG S-19264T (=DSM 44701T), isolated from a smear-ripened cheese.</title>
        <authorList>
            <consortium name="US DOE Joint Genome Institute (JGI-PGF)"/>
            <person name="Walter F."/>
            <person name="Albersmeier A."/>
            <person name="Kalinowski J."/>
            <person name="Ruckert C."/>
        </authorList>
    </citation>
    <scope>NUCLEOTIDE SEQUENCE [LARGE SCALE GENOMIC DNA]</scope>
    <source>
        <strain evidence="1 2">NBRC 110095</strain>
    </source>
</reference>
<sequence>MSSLQEICDTLLDNADLTLSVEGVSGLIKLEFHPAAFDGLITLYCADYSRLNFRKSPDDEDAIFVGEVNITIKKEIRSVAKLYKEDGWQSYNKELLKPVAHIEIEGGAMLSIVCEKLSWQKGIGDVQVVL</sequence>
<proteinExistence type="predicted"/>
<dbReference type="EMBL" id="BSPD01000024">
    <property type="protein sequence ID" value="GLS25186.1"/>
    <property type="molecule type" value="Genomic_DNA"/>
</dbReference>
<protein>
    <submittedName>
        <fullName evidence="1">Uncharacterized protein</fullName>
    </submittedName>
</protein>
<dbReference type="RefSeq" id="WP_232595950.1">
    <property type="nucleotide sequence ID" value="NZ_BSPD01000024.1"/>
</dbReference>
<evidence type="ECO:0000313" key="2">
    <source>
        <dbReference type="Proteomes" id="UP001156870"/>
    </source>
</evidence>
<dbReference type="AlphaFoldDB" id="A0AA37T400"/>
<organism evidence="1 2">
    <name type="scientific">Marinibactrum halimedae</name>
    <dbReference type="NCBI Taxonomy" id="1444977"/>
    <lineage>
        <taxon>Bacteria</taxon>
        <taxon>Pseudomonadati</taxon>
        <taxon>Pseudomonadota</taxon>
        <taxon>Gammaproteobacteria</taxon>
        <taxon>Cellvibrionales</taxon>
        <taxon>Cellvibrionaceae</taxon>
        <taxon>Marinibactrum</taxon>
    </lineage>
</organism>
<accession>A0AA37T400</accession>
<name>A0AA37T400_9GAMM</name>
<dbReference type="Proteomes" id="UP001156870">
    <property type="component" value="Unassembled WGS sequence"/>
</dbReference>
<comment type="caution">
    <text evidence="1">The sequence shown here is derived from an EMBL/GenBank/DDBJ whole genome shotgun (WGS) entry which is preliminary data.</text>
</comment>
<gene>
    <name evidence="1" type="ORF">GCM10007877_09000</name>
</gene>